<dbReference type="OrthoDB" id="3191258at2"/>
<comment type="caution">
    <text evidence="2">The sequence shown here is derived from an EMBL/GenBank/DDBJ whole genome shotgun (WGS) entry which is preliminary data.</text>
</comment>
<dbReference type="Gene3D" id="3.40.50.720">
    <property type="entry name" value="NAD(P)-binding Rossmann-like Domain"/>
    <property type="match status" value="1"/>
</dbReference>
<protein>
    <submittedName>
        <fullName evidence="2">NADH-flavin reductase</fullName>
    </submittedName>
</protein>
<evidence type="ECO:0000313" key="3">
    <source>
        <dbReference type="Proteomes" id="UP000188836"/>
    </source>
</evidence>
<dbReference type="Pfam" id="PF13460">
    <property type="entry name" value="NAD_binding_10"/>
    <property type="match status" value="1"/>
</dbReference>
<proteinExistence type="predicted"/>
<dbReference type="RefSeq" id="WP_077120795.1">
    <property type="nucleotide sequence ID" value="NZ_MUKP01000041.1"/>
</dbReference>
<gene>
    <name evidence="2" type="ORF">B0T46_22845</name>
</gene>
<dbReference type="STRING" id="1538463.B0T36_14700"/>
<dbReference type="GO" id="GO:0016646">
    <property type="term" value="F:oxidoreductase activity, acting on the CH-NH group of donors, NAD or NADP as acceptor"/>
    <property type="evidence" value="ECO:0007669"/>
    <property type="project" value="TreeGrafter"/>
</dbReference>
<dbReference type="EMBL" id="MUMY01000024">
    <property type="protein sequence ID" value="ONM46471.1"/>
    <property type="molecule type" value="Genomic_DNA"/>
</dbReference>
<feature type="domain" description="NAD(P)-binding" evidence="1">
    <location>
        <begin position="7"/>
        <end position="207"/>
    </location>
</feature>
<dbReference type="InterPro" id="IPR016040">
    <property type="entry name" value="NAD(P)-bd_dom"/>
</dbReference>
<reference evidence="2 3" key="1">
    <citation type="journal article" date="2016" name="Antonie Van Leeuwenhoek">
        <title>Nocardia donostiensis sp. nov., isolated from human respiratory specimens.</title>
        <authorList>
            <person name="Ercibengoa M."/>
            <person name="Bell M."/>
            <person name="Marimon J.M."/>
            <person name="Humrighouse B."/>
            <person name="Klenk H.P."/>
            <person name="Potter G."/>
            <person name="Perez-Trallero E."/>
        </authorList>
    </citation>
    <scope>NUCLEOTIDE SEQUENCE [LARGE SCALE GENOMIC DNA]</scope>
    <source>
        <strain evidence="2 3">X1655</strain>
    </source>
</reference>
<dbReference type="AlphaFoldDB" id="A0A1V2TAU5"/>
<evidence type="ECO:0000313" key="2">
    <source>
        <dbReference type="EMBL" id="ONM46471.1"/>
    </source>
</evidence>
<dbReference type="SUPFAM" id="SSF51735">
    <property type="entry name" value="NAD(P)-binding Rossmann-fold domains"/>
    <property type="match status" value="1"/>
</dbReference>
<name>A0A1V2TAU5_9NOCA</name>
<evidence type="ECO:0000259" key="1">
    <source>
        <dbReference type="Pfam" id="PF13460"/>
    </source>
</evidence>
<dbReference type="InterPro" id="IPR036291">
    <property type="entry name" value="NAD(P)-bd_dom_sf"/>
</dbReference>
<dbReference type="PANTHER" id="PTHR43355">
    <property type="entry name" value="FLAVIN REDUCTASE (NADPH)"/>
    <property type="match status" value="1"/>
</dbReference>
<keyword evidence="3" id="KW-1185">Reference proteome</keyword>
<organism evidence="2 3">
    <name type="scientific">Nocardia donostiensis</name>
    <dbReference type="NCBI Taxonomy" id="1538463"/>
    <lineage>
        <taxon>Bacteria</taxon>
        <taxon>Bacillati</taxon>
        <taxon>Actinomycetota</taxon>
        <taxon>Actinomycetes</taxon>
        <taxon>Mycobacteriales</taxon>
        <taxon>Nocardiaceae</taxon>
        <taxon>Nocardia</taxon>
    </lineage>
</organism>
<dbReference type="InterPro" id="IPR051606">
    <property type="entry name" value="Polyketide_Oxido-like"/>
</dbReference>
<dbReference type="Proteomes" id="UP000188836">
    <property type="component" value="Unassembled WGS sequence"/>
</dbReference>
<sequence>MRITVIGATGMVGSRVTGEAAQRGHLVTAVSRGSSCGARGSLRGHTSLPSPGAVTAVAADAGDRNAVRELLAGSDAVVLSVRAIPGEEALPEVTATVLDTAVESGTRVVVVGGAGPLRSPGDANLLVVDDPDYVPEQWRAVAEASVAQLRTCEKYPATNWTYLSPPAILEPGTRTGTYRRGTDTLLTTSDGSSHISVEDFAVAVLDELENPSVGTRLTVAY</sequence>
<accession>A0A1V2TAU5</accession>
<dbReference type="PANTHER" id="PTHR43355:SF2">
    <property type="entry name" value="FLAVIN REDUCTASE (NADPH)"/>
    <property type="match status" value="1"/>
</dbReference>